<reference evidence="2" key="1">
    <citation type="submission" date="2019-05" db="EMBL/GenBank/DDBJ databases">
        <title>Another draft genome of Portunus trituberculatus and its Hox gene families provides insights of decapod evolution.</title>
        <authorList>
            <person name="Jeong J.-H."/>
            <person name="Song I."/>
            <person name="Kim S."/>
            <person name="Choi T."/>
            <person name="Kim D."/>
            <person name="Ryu S."/>
            <person name="Kim W."/>
        </authorList>
    </citation>
    <scope>NUCLEOTIDE SEQUENCE [LARGE SCALE GENOMIC DNA]</scope>
    <source>
        <tissue evidence="2">Muscle</tissue>
    </source>
</reference>
<gene>
    <name evidence="2" type="ORF">E2C01_086732</name>
</gene>
<evidence type="ECO:0000256" key="1">
    <source>
        <dbReference type="SAM" id="MobiDB-lite"/>
    </source>
</evidence>
<name>A0A5B7JFF2_PORTR</name>
<feature type="region of interest" description="Disordered" evidence="1">
    <location>
        <begin position="1"/>
        <end position="37"/>
    </location>
</feature>
<dbReference type="Proteomes" id="UP000324222">
    <property type="component" value="Unassembled WGS sequence"/>
</dbReference>
<sequence>MKEQESDFRPLSVDESERVTSSLQSTTLPPNHLDATFSPAGIYEENEQKRLQTNEVYYPFQ</sequence>
<comment type="caution">
    <text evidence="2">The sequence shown here is derived from an EMBL/GenBank/DDBJ whole genome shotgun (WGS) entry which is preliminary data.</text>
</comment>
<keyword evidence="3" id="KW-1185">Reference proteome</keyword>
<proteinExistence type="predicted"/>
<evidence type="ECO:0000313" key="3">
    <source>
        <dbReference type="Proteomes" id="UP000324222"/>
    </source>
</evidence>
<organism evidence="2 3">
    <name type="scientific">Portunus trituberculatus</name>
    <name type="common">Swimming crab</name>
    <name type="synonym">Neptunus trituberculatus</name>
    <dbReference type="NCBI Taxonomy" id="210409"/>
    <lineage>
        <taxon>Eukaryota</taxon>
        <taxon>Metazoa</taxon>
        <taxon>Ecdysozoa</taxon>
        <taxon>Arthropoda</taxon>
        <taxon>Crustacea</taxon>
        <taxon>Multicrustacea</taxon>
        <taxon>Malacostraca</taxon>
        <taxon>Eumalacostraca</taxon>
        <taxon>Eucarida</taxon>
        <taxon>Decapoda</taxon>
        <taxon>Pleocyemata</taxon>
        <taxon>Brachyura</taxon>
        <taxon>Eubrachyura</taxon>
        <taxon>Portunoidea</taxon>
        <taxon>Portunidae</taxon>
        <taxon>Portuninae</taxon>
        <taxon>Portunus</taxon>
    </lineage>
</organism>
<dbReference type="AlphaFoldDB" id="A0A5B7JFF2"/>
<accession>A0A5B7JFF2</accession>
<evidence type="ECO:0000313" key="2">
    <source>
        <dbReference type="EMBL" id="MPC91678.1"/>
    </source>
</evidence>
<feature type="compositionally biased region" description="Polar residues" evidence="1">
    <location>
        <begin position="19"/>
        <end position="29"/>
    </location>
</feature>
<protein>
    <submittedName>
        <fullName evidence="2">Uncharacterized protein</fullName>
    </submittedName>
</protein>
<dbReference type="EMBL" id="VSRR010088640">
    <property type="protein sequence ID" value="MPC91678.1"/>
    <property type="molecule type" value="Genomic_DNA"/>
</dbReference>